<dbReference type="CDD" id="cd02440">
    <property type="entry name" value="AdoMet_MTases"/>
    <property type="match status" value="1"/>
</dbReference>
<organism evidence="2 3">
    <name type="scientific">Paenibacillus solisilvae</name>
    <dbReference type="NCBI Taxonomy" id="2486751"/>
    <lineage>
        <taxon>Bacteria</taxon>
        <taxon>Bacillati</taxon>
        <taxon>Bacillota</taxon>
        <taxon>Bacilli</taxon>
        <taxon>Bacillales</taxon>
        <taxon>Paenibacillaceae</taxon>
        <taxon>Paenibacillus</taxon>
    </lineage>
</organism>
<evidence type="ECO:0000313" key="2">
    <source>
        <dbReference type="EMBL" id="MFC5651348.1"/>
    </source>
</evidence>
<dbReference type="Proteomes" id="UP001596047">
    <property type="component" value="Unassembled WGS sequence"/>
</dbReference>
<dbReference type="InterPro" id="IPR029063">
    <property type="entry name" value="SAM-dependent_MTases_sf"/>
</dbReference>
<dbReference type="RefSeq" id="WP_379189962.1">
    <property type="nucleotide sequence ID" value="NZ_JBHSOW010000072.1"/>
</dbReference>
<keyword evidence="3" id="KW-1185">Reference proteome</keyword>
<dbReference type="InterPro" id="IPR000241">
    <property type="entry name" value="RlmKL-like_Mtase"/>
</dbReference>
<comment type="caution">
    <text evidence="2">The sequence shown here is derived from an EMBL/GenBank/DDBJ whole genome shotgun (WGS) entry which is preliminary data.</text>
</comment>
<protein>
    <submittedName>
        <fullName evidence="2">TRM11 family SAM-dependent methyltransferase</fullName>
    </submittedName>
</protein>
<evidence type="ECO:0000259" key="1">
    <source>
        <dbReference type="Pfam" id="PF01170"/>
    </source>
</evidence>
<dbReference type="Pfam" id="PF01170">
    <property type="entry name" value="UPF0020"/>
    <property type="match status" value="1"/>
</dbReference>
<dbReference type="GO" id="GO:0032259">
    <property type="term" value="P:methylation"/>
    <property type="evidence" value="ECO:0007669"/>
    <property type="project" value="UniProtKB-KW"/>
</dbReference>
<dbReference type="SUPFAM" id="SSF53335">
    <property type="entry name" value="S-adenosyl-L-methionine-dependent methyltransferases"/>
    <property type="match status" value="1"/>
</dbReference>
<dbReference type="EMBL" id="JBHSOW010000072">
    <property type="protein sequence ID" value="MFC5651348.1"/>
    <property type="molecule type" value="Genomic_DNA"/>
</dbReference>
<gene>
    <name evidence="2" type="ORF">ACFPYJ_19980</name>
</gene>
<reference evidence="3" key="1">
    <citation type="journal article" date="2019" name="Int. J. Syst. Evol. Microbiol.">
        <title>The Global Catalogue of Microorganisms (GCM) 10K type strain sequencing project: providing services to taxonomists for standard genome sequencing and annotation.</title>
        <authorList>
            <consortium name="The Broad Institute Genomics Platform"/>
            <consortium name="The Broad Institute Genome Sequencing Center for Infectious Disease"/>
            <person name="Wu L."/>
            <person name="Ma J."/>
        </authorList>
    </citation>
    <scope>NUCLEOTIDE SEQUENCE [LARGE SCALE GENOMIC DNA]</scope>
    <source>
        <strain evidence="3">CGMCC 1.3240</strain>
    </source>
</reference>
<sequence>MSNKTIEALKGQYVYTIAFHEDEEELCRMEMRALFGVEPIHGCVRSDKNLDPSRSPFIRGKLAVDLEASDVDGIAGQAGDAVHLQGQTFKVVFMETDDRMTYEQQRSIERQVGWRIRGKAEMRRPDRLLGIACVKGSWLFGAYEKSEAVWLKHNKKPQPYSTALSTRVARAVVNIAAGDSPPDKLKLIDPCCGIGTVVIEALSMGIDIIGYDHNPLALKGARVNLAHFEMPDVVARADMRTLDPAGDSGGYDAAIIDLPYNLCSVLSAGERLDMLLSARRLAKRVLIVTTETIDDTIMEAGLHIVDRCTVRKGSFSRQIIACKS</sequence>
<dbReference type="GO" id="GO:0008168">
    <property type="term" value="F:methyltransferase activity"/>
    <property type="evidence" value="ECO:0007669"/>
    <property type="project" value="UniProtKB-KW"/>
</dbReference>
<evidence type="ECO:0000313" key="3">
    <source>
        <dbReference type="Proteomes" id="UP001596047"/>
    </source>
</evidence>
<name>A0ABW0W1L3_9BACL</name>
<dbReference type="PANTHER" id="PTHR14911">
    <property type="entry name" value="THUMP DOMAIN-CONTAINING"/>
    <property type="match status" value="1"/>
</dbReference>
<keyword evidence="2" id="KW-0489">Methyltransferase</keyword>
<dbReference type="PANTHER" id="PTHR14911:SF13">
    <property type="entry name" value="TRNA (GUANINE(6)-N2)-METHYLTRANSFERASE THUMP3"/>
    <property type="match status" value="1"/>
</dbReference>
<accession>A0ABW0W1L3</accession>
<proteinExistence type="predicted"/>
<keyword evidence="2" id="KW-0808">Transferase</keyword>
<feature type="domain" description="Ribosomal RNA large subunit methyltransferase K/L-like methyltransferase" evidence="1">
    <location>
        <begin position="157"/>
        <end position="260"/>
    </location>
</feature>
<dbReference type="Gene3D" id="3.40.50.150">
    <property type="entry name" value="Vaccinia Virus protein VP39"/>
    <property type="match status" value="1"/>
</dbReference>